<reference evidence="1 2" key="1">
    <citation type="submission" date="2018-09" db="EMBL/GenBank/DDBJ databases">
        <title>Bacillus saliacetes sp. nov., isolated from Thai shrimp paste (Ka-pi).</title>
        <authorList>
            <person name="Daroonpunt R."/>
            <person name="Tanasupawat S."/>
            <person name="Yiamsombut S."/>
        </authorList>
    </citation>
    <scope>NUCLEOTIDE SEQUENCE [LARGE SCALE GENOMIC DNA]</scope>
    <source>
        <strain evidence="1 2">SKP7-4</strain>
    </source>
</reference>
<dbReference type="OrthoDB" id="8449487at2"/>
<evidence type="ECO:0000313" key="2">
    <source>
        <dbReference type="Proteomes" id="UP000265801"/>
    </source>
</evidence>
<accession>A0A3A1R7K4</accession>
<dbReference type="RefSeq" id="WP_119545731.1">
    <property type="nucleotide sequence ID" value="NZ_QXIR01000004.1"/>
</dbReference>
<name>A0A3A1R7K4_9BACI</name>
<dbReference type="Proteomes" id="UP000265801">
    <property type="component" value="Unassembled WGS sequence"/>
</dbReference>
<dbReference type="EMBL" id="QXIR01000004">
    <property type="protein sequence ID" value="RIW37313.1"/>
    <property type="molecule type" value="Genomic_DNA"/>
</dbReference>
<organism evidence="1 2">
    <name type="scientific">Bacillus salacetis</name>
    <dbReference type="NCBI Taxonomy" id="2315464"/>
    <lineage>
        <taxon>Bacteria</taxon>
        <taxon>Bacillati</taxon>
        <taxon>Bacillota</taxon>
        <taxon>Bacilli</taxon>
        <taxon>Bacillales</taxon>
        <taxon>Bacillaceae</taxon>
        <taxon>Bacillus</taxon>
    </lineage>
</organism>
<dbReference type="Gene3D" id="3.40.50.1110">
    <property type="entry name" value="SGNH hydrolase"/>
    <property type="match status" value="1"/>
</dbReference>
<gene>
    <name evidence="1" type="ORF">D3H55_04555</name>
</gene>
<dbReference type="InterPro" id="IPR036514">
    <property type="entry name" value="SGNH_hydro_sf"/>
</dbReference>
<keyword evidence="2" id="KW-1185">Reference proteome</keyword>
<dbReference type="AlphaFoldDB" id="A0A3A1R7K4"/>
<proteinExistence type="predicted"/>
<keyword evidence="1" id="KW-0378">Hydrolase</keyword>
<dbReference type="GO" id="GO:0016787">
    <property type="term" value="F:hydrolase activity"/>
    <property type="evidence" value="ECO:0007669"/>
    <property type="project" value="UniProtKB-KW"/>
</dbReference>
<comment type="caution">
    <text evidence="1">The sequence shown here is derived from an EMBL/GenBank/DDBJ whole genome shotgun (WGS) entry which is preliminary data.</text>
</comment>
<protein>
    <submittedName>
        <fullName evidence="1">SGNH/GDSL hydrolase family protein</fullName>
    </submittedName>
</protein>
<evidence type="ECO:0000313" key="1">
    <source>
        <dbReference type="EMBL" id="RIW37313.1"/>
    </source>
</evidence>
<dbReference type="SUPFAM" id="SSF52266">
    <property type="entry name" value="SGNH hydrolase"/>
    <property type="match status" value="1"/>
</dbReference>
<sequence length="242" mass="27815">MFNLFILTVDINGKEEIPISEITINCIGDSHAEVFKYIEKEGMLPEAELKVNIVQGATAQGMVNPNSRTNALQIFREAVSSVSSEEYLLFMLGEVDCGFVIWYRSEKKDIPVDTQLEKSLQNYFTFIEDTMKRGYMNIIMCTSHLPTIKDGQSFGEIANLRKEVEASQKERTLLTQKYNDSIRTFCRKNGLHLLDIEKQTLNEKENLIKERYLNDNPADHHLETGRIAPLYVEKLKEALELK</sequence>